<dbReference type="AlphaFoldDB" id="A0A9N8ZK82"/>
<protein>
    <submittedName>
        <fullName evidence="7">34_t:CDS:1</fullName>
    </submittedName>
</protein>
<evidence type="ECO:0000256" key="5">
    <source>
        <dbReference type="ARBA" id="ARBA00022884"/>
    </source>
</evidence>
<dbReference type="InterPro" id="IPR000100">
    <property type="entry name" value="RNase_P"/>
</dbReference>
<dbReference type="Pfam" id="PF00825">
    <property type="entry name" value="Ribonuclease_P"/>
    <property type="match status" value="1"/>
</dbReference>
<accession>A0A9N8ZK82</accession>
<keyword evidence="3" id="KW-0255">Endonuclease</keyword>
<dbReference type="InterPro" id="IPR014721">
    <property type="entry name" value="Ribsml_uS5_D2-typ_fold_subgr"/>
</dbReference>
<comment type="caution">
    <text evidence="7">The sequence shown here is derived from an EMBL/GenBank/DDBJ whole genome shotgun (WGS) entry which is preliminary data.</text>
</comment>
<keyword evidence="8" id="KW-1185">Reference proteome</keyword>
<keyword evidence="2" id="KW-0540">Nuclease</keyword>
<organism evidence="7 8">
    <name type="scientific">Paraglomus brasilianum</name>
    <dbReference type="NCBI Taxonomy" id="144538"/>
    <lineage>
        <taxon>Eukaryota</taxon>
        <taxon>Fungi</taxon>
        <taxon>Fungi incertae sedis</taxon>
        <taxon>Mucoromycota</taxon>
        <taxon>Glomeromycotina</taxon>
        <taxon>Glomeromycetes</taxon>
        <taxon>Paraglomerales</taxon>
        <taxon>Paraglomeraceae</taxon>
        <taxon>Paraglomus</taxon>
    </lineage>
</organism>
<evidence type="ECO:0000256" key="1">
    <source>
        <dbReference type="ARBA" id="ARBA00022694"/>
    </source>
</evidence>
<evidence type="ECO:0000313" key="8">
    <source>
        <dbReference type="Proteomes" id="UP000789739"/>
    </source>
</evidence>
<dbReference type="Proteomes" id="UP000789739">
    <property type="component" value="Unassembled WGS sequence"/>
</dbReference>
<dbReference type="GO" id="GO:0000049">
    <property type="term" value="F:tRNA binding"/>
    <property type="evidence" value="ECO:0007669"/>
    <property type="project" value="InterPro"/>
</dbReference>
<dbReference type="SUPFAM" id="SSF54211">
    <property type="entry name" value="Ribosomal protein S5 domain 2-like"/>
    <property type="match status" value="1"/>
</dbReference>
<proteinExistence type="predicted"/>
<evidence type="ECO:0000256" key="3">
    <source>
        <dbReference type="ARBA" id="ARBA00022759"/>
    </source>
</evidence>
<keyword evidence="1" id="KW-0819">tRNA processing</keyword>
<keyword evidence="5" id="KW-0694">RNA-binding</keyword>
<sequence length="261" mass="30051">MPFIIRRSLLTPLSAAGYLKCPLMTLKRCSSSAVKPDISTEASKSQEKNFVLPKCETHPVDTDTVLWIIRNNRKRTATDYFTLFVRQWNHNQNYYTKKTNEPIKTFRVQAICSKKKVSKLAVVRVRIKRRIIHACRTVLPEHGRLRHDYLFSGKLDAYSAPWESLLSAVRKSINNPTMYNPNVGIPVGKMPNRKDLFGQIDHDSMFGYWKEEKAGSKKLSISEDQRNNQHDGSRKGGIENRGKQNRVTKAKISNKFLIDDK</sequence>
<name>A0A9N8ZK82_9GLOM</name>
<reference evidence="7" key="1">
    <citation type="submission" date="2021-06" db="EMBL/GenBank/DDBJ databases">
        <authorList>
            <person name="Kallberg Y."/>
            <person name="Tangrot J."/>
            <person name="Rosling A."/>
        </authorList>
    </citation>
    <scope>NUCLEOTIDE SEQUENCE</scope>
    <source>
        <strain evidence="7">BR232B</strain>
    </source>
</reference>
<feature type="region of interest" description="Disordered" evidence="6">
    <location>
        <begin position="216"/>
        <end position="261"/>
    </location>
</feature>
<evidence type="ECO:0000256" key="4">
    <source>
        <dbReference type="ARBA" id="ARBA00022801"/>
    </source>
</evidence>
<keyword evidence="4" id="KW-0378">Hydrolase</keyword>
<dbReference type="Gene3D" id="3.30.230.10">
    <property type="match status" value="1"/>
</dbReference>
<gene>
    <name evidence="7" type="ORF">PBRASI_LOCUS2486</name>
</gene>
<dbReference type="OrthoDB" id="2383663at2759"/>
<evidence type="ECO:0000313" key="7">
    <source>
        <dbReference type="EMBL" id="CAG8498614.1"/>
    </source>
</evidence>
<dbReference type="GO" id="GO:0008033">
    <property type="term" value="P:tRNA processing"/>
    <property type="evidence" value="ECO:0007669"/>
    <property type="project" value="UniProtKB-KW"/>
</dbReference>
<dbReference type="GO" id="GO:0004526">
    <property type="term" value="F:ribonuclease P activity"/>
    <property type="evidence" value="ECO:0007669"/>
    <property type="project" value="InterPro"/>
</dbReference>
<dbReference type="InterPro" id="IPR020568">
    <property type="entry name" value="Ribosomal_Su5_D2-typ_SF"/>
</dbReference>
<dbReference type="EMBL" id="CAJVPI010000195">
    <property type="protein sequence ID" value="CAG8498614.1"/>
    <property type="molecule type" value="Genomic_DNA"/>
</dbReference>
<feature type="compositionally biased region" description="Basic and acidic residues" evidence="6">
    <location>
        <begin position="216"/>
        <end position="242"/>
    </location>
</feature>
<evidence type="ECO:0000256" key="2">
    <source>
        <dbReference type="ARBA" id="ARBA00022722"/>
    </source>
</evidence>
<evidence type="ECO:0000256" key="6">
    <source>
        <dbReference type="SAM" id="MobiDB-lite"/>
    </source>
</evidence>